<feature type="transmembrane region" description="Helical" evidence="12">
    <location>
        <begin position="99"/>
        <end position="125"/>
    </location>
</feature>
<evidence type="ECO:0000256" key="13">
    <source>
        <dbReference type="SAM" id="SignalP"/>
    </source>
</evidence>
<dbReference type="GO" id="GO:0004984">
    <property type="term" value="F:olfactory receptor activity"/>
    <property type="evidence" value="ECO:0007669"/>
    <property type="project" value="InterPro"/>
</dbReference>
<keyword evidence="4 11" id="KW-0812">Transmembrane</keyword>
<dbReference type="eggNOG" id="ENOG502RTYS">
    <property type="taxonomic scope" value="Eukaryota"/>
</dbReference>
<dbReference type="AlphaFoldDB" id="A0A091D9T7"/>
<evidence type="ECO:0000259" key="14">
    <source>
        <dbReference type="PROSITE" id="PS50262"/>
    </source>
</evidence>
<feature type="transmembrane region" description="Helical" evidence="12">
    <location>
        <begin position="290"/>
        <end position="308"/>
    </location>
</feature>
<dbReference type="EMBL" id="KN123029">
    <property type="protein sequence ID" value="KFO27035.1"/>
    <property type="molecule type" value="Genomic_DNA"/>
</dbReference>
<keyword evidence="8 12" id="KW-0472">Membrane</keyword>
<evidence type="ECO:0000313" key="15">
    <source>
        <dbReference type="EMBL" id="KFO27035.1"/>
    </source>
</evidence>
<evidence type="ECO:0000256" key="3">
    <source>
        <dbReference type="ARBA" id="ARBA00022606"/>
    </source>
</evidence>
<dbReference type="FunFam" id="1.20.1070.10:FF:000009">
    <property type="entry name" value="Olfactory receptor"/>
    <property type="match status" value="2"/>
</dbReference>
<evidence type="ECO:0000256" key="9">
    <source>
        <dbReference type="ARBA" id="ARBA00023170"/>
    </source>
</evidence>
<feature type="chain" id="PRO_5001871421" evidence="13">
    <location>
        <begin position="19"/>
        <end position="424"/>
    </location>
</feature>
<keyword evidence="9 11" id="KW-0675">Receptor</keyword>
<evidence type="ECO:0000313" key="16">
    <source>
        <dbReference type="Proteomes" id="UP000028990"/>
    </source>
</evidence>
<dbReference type="GO" id="GO:0005886">
    <property type="term" value="C:plasma membrane"/>
    <property type="evidence" value="ECO:0007669"/>
    <property type="project" value="UniProtKB-SubCell"/>
</dbReference>
<dbReference type="PANTHER" id="PTHR48001">
    <property type="entry name" value="OLFACTORY RECEPTOR"/>
    <property type="match status" value="1"/>
</dbReference>
<dbReference type="PRINTS" id="PR00237">
    <property type="entry name" value="GPCRRHODOPSN"/>
</dbReference>
<feature type="transmembrane region" description="Helical" evidence="12">
    <location>
        <begin position="176"/>
        <end position="200"/>
    </location>
</feature>
<feature type="domain" description="G-protein coupled receptors family 1 profile" evidence="14">
    <location>
        <begin position="191"/>
        <end position="424"/>
    </location>
</feature>
<dbReference type="PROSITE" id="PS00237">
    <property type="entry name" value="G_PROTEIN_RECEP_F1_1"/>
    <property type="match status" value="1"/>
</dbReference>
<organism evidence="15 16">
    <name type="scientific">Fukomys damarensis</name>
    <name type="common">Damaraland mole rat</name>
    <name type="synonym">Cryptomys damarensis</name>
    <dbReference type="NCBI Taxonomy" id="885580"/>
    <lineage>
        <taxon>Eukaryota</taxon>
        <taxon>Metazoa</taxon>
        <taxon>Chordata</taxon>
        <taxon>Craniata</taxon>
        <taxon>Vertebrata</taxon>
        <taxon>Euteleostomi</taxon>
        <taxon>Mammalia</taxon>
        <taxon>Eutheria</taxon>
        <taxon>Euarchontoglires</taxon>
        <taxon>Glires</taxon>
        <taxon>Rodentia</taxon>
        <taxon>Hystricomorpha</taxon>
        <taxon>Bathyergidae</taxon>
        <taxon>Fukomys</taxon>
    </lineage>
</organism>
<feature type="signal peptide" evidence="13">
    <location>
        <begin position="1"/>
        <end position="18"/>
    </location>
</feature>
<dbReference type="Pfam" id="PF13853">
    <property type="entry name" value="7tm_4"/>
    <property type="match status" value="1"/>
</dbReference>
<dbReference type="OMA" id="LCYINIM"/>
<dbReference type="SUPFAM" id="SSF81321">
    <property type="entry name" value="Family A G protein-coupled receptor-like"/>
    <property type="match status" value="2"/>
</dbReference>
<keyword evidence="6 12" id="KW-1133">Transmembrane helix</keyword>
<evidence type="ECO:0000256" key="12">
    <source>
        <dbReference type="SAM" id="Phobius"/>
    </source>
</evidence>
<comment type="subcellular location">
    <subcellularLocation>
        <location evidence="1">Cell membrane</location>
        <topology evidence="1">Multi-pass membrane protein</topology>
    </subcellularLocation>
</comment>
<evidence type="ECO:0000256" key="11">
    <source>
        <dbReference type="RuleBase" id="RU000688"/>
    </source>
</evidence>
<dbReference type="Gene3D" id="1.20.1070.10">
    <property type="entry name" value="Rhodopsin 7-helix transmembrane proteins"/>
    <property type="match status" value="2"/>
</dbReference>
<evidence type="ECO:0000256" key="8">
    <source>
        <dbReference type="ARBA" id="ARBA00023136"/>
    </source>
</evidence>
<evidence type="ECO:0000256" key="1">
    <source>
        <dbReference type="ARBA" id="ARBA00004651"/>
    </source>
</evidence>
<dbReference type="GO" id="GO:0004930">
    <property type="term" value="F:G protein-coupled receptor activity"/>
    <property type="evidence" value="ECO:0007669"/>
    <property type="project" value="UniProtKB-KW"/>
</dbReference>
<evidence type="ECO:0000256" key="2">
    <source>
        <dbReference type="ARBA" id="ARBA00022475"/>
    </source>
</evidence>
<keyword evidence="2" id="KW-1003">Cell membrane</keyword>
<dbReference type="InterPro" id="IPR000276">
    <property type="entry name" value="GPCR_Rhodpsn"/>
</dbReference>
<evidence type="ECO:0000256" key="7">
    <source>
        <dbReference type="ARBA" id="ARBA00023040"/>
    </source>
</evidence>
<keyword evidence="7 11" id="KW-0297">G-protein coupled receptor</keyword>
<evidence type="ECO:0000256" key="10">
    <source>
        <dbReference type="ARBA" id="ARBA00023224"/>
    </source>
</evidence>
<keyword evidence="3" id="KW-0716">Sensory transduction</keyword>
<feature type="transmembrane region" description="Helical" evidence="12">
    <location>
        <begin position="68"/>
        <end position="87"/>
    </location>
</feature>
<dbReference type="PROSITE" id="PS50262">
    <property type="entry name" value="G_PROTEIN_RECEP_F1_2"/>
    <property type="match status" value="2"/>
</dbReference>
<keyword evidence="16" id="KW-1185">Reference proteome</keyword>
<accession>A0A091D9T7</accession>
<dbReference type="InterPro" id="IPR017452">
    <property type="entry name" value="GPCR_Rhodpsn_7TM"/>
</dbReference>
<reference evidence="15 16" key="1">
    <citation type="submission" date="2013-11" db="EMBL/GenBank/DDBJ databases">
        <title>The Damaraland mole rat (Fukomys damarensis) genome and evolution of African mole rats.</title>
        <authorList>
            <person name="Gladyshev V.N."/>
            <person name="Fang X."/>
        </authorList>
    </citation>
    <scope>NUCLEOTIDE SEQUENCE [LARGE SCALE GENOMIC DNA]</scope>
    <source>
        <tissue evidence="15">Liver</tissue>
    </source>
</reference>
<dbReference type="Proteomes" id="UP000028990">
    <property type="component" value="Unassembled WGS sequence"/>
</dbReference>
<dbReference type="PRINTS" id="PR00245">
    <property type="entry name" value="OLFACTORYR"/>
</dbReference>
<dbReference type="InterPro" id="IPR000725">
    <property type="entry name" value="Olfact_rcpt"/>
</dbReference>
<proteinExistence type="inferred from homology"/>
<evidence type="ECO:0000256" key="6">
    <source>
        <dbReference type="ARBA" id="ARBA00022989"/>
    </source>
</evidence>
<keyword evidence="10 11" id="KW-0807">Transducer</keyword>
<name>A0A091D9T7_FUKDA</name>
<evidence type="ECO:0000256" key="5">
    <source>
        <dbReference type="ARBA" id="ARBA00022725"/>
    </source>
</evidence>
<comment type="similarity">
    <text evidence="11">Belongs to the G-protein coupled receptor 1 family.</text>
</comment>
<feature type="transmembrane region" description="Helical" evidence="12">
    <location>
        <begin position="347"/>
        <end position="369"/>
    </location>
</feature>
<sequence>MYLVTVLGNLVIILVTVSDPHLHTPMYFFLSNLSLADIGFTSASIPKMLVNIQIHSKVITYEGCITQVFFFTLFGVLDSFLLTVMAYDRFVAICHPLHYAVIMNLRVCSLLVLGSWVTAALYSLLESLMTSRLSFCTDLKIPHFLCYINIMKSNNYRQITEFVLLGFSDYAELQPLLFGIFLSMYLATVLGNLLIILATVSDSHLHTPMCFYLSNLSFVDISFTSNTVPKMLVNIQTQSKVITYEGCITQVYFFVQLITLDNFLLSVMSYDHYVAICHPLHYTAIMNPQFCVLLVLPLWILNVLNALLHSLMVLQLSFCSDLEIPHFFWELNQIVHYACSDTFPNDVVTYVAIALLAAGPLAGILYSYFKIVFSIWAISSVQGRYKAFSTCASHLSVVSLFCGTSLGVYLSSAVTQNSYATETA</sequence>
<evidence type="ECO:0000256" key="4">
    <source>
        <dbReference type="ARBA" id="ARBA00022692"/>
    </source>
</evidence>
<gene>
    <name evidence="15" type="ORF">H920_11566</name>
</gene>
<feature type="transmembrane region" description="Helical" evidence="12">
    <location>
        <begin position="390"/>
        <end position="410"/>
    </location>
</feature>
<keyword evidence="5" id="KW-0552">Olfaction</keyword>
<keyword evidence="13" id="KW-0732">Signal</keyword>
<feature type="domain" description="G-protein coupled receptors family 1 profile" evidence="14">
    <location>
        <begin position="8"/>
        <end position="190"/>
    </location>
</feature>
<dbReference type="Pfam" id="PF00001">
    <property type="entry name" value="7tm_1"/>
    <property type="match status" value="1"/>
</dbReference>
<protein>
    <submittedName>
        <fullName evidence="15">Olfactory receptor 7A10</fullName>
    </submittedName>
</protein>